<dbReference type="Gene3D" id="3.20.20.70">
    <property type="entry name" value="Aldolase class I"/>
    <property type="match status" value="1"/>
</dbReference>
<dbReference type="SFLD" id="SFLDG01383">
    <property type="entry name" value="cyclic_pyranopterin_phosphate"/>
    <property type="match status" value="1"/>
</dbReference>
<evidence type="ECO:0000313" key="15">
    <source>
        <dbReference type="Proteomes" id="UP000738126"/>
    </source>
</evidence>
<dbReference type="InterPro" id="IPR006638">
    <property type="entry name" value="Elp3/MiaA/NifB-like_rSAM"/>
</dbReference>
<dbReference type="InterPro" id="IPR000385">
    <property type="entry name" value="MoaA_NifB_PqqE_Fe-S-bd_CS"/>
</dbReference>
<comment type="pathway">
    <text evidence="12">Cofactor biosynthesis; molybdopterin biosynthesis.</text>
</comment>
<reference evidence="14 15" key="1">
    <citation type="journal article" date="2020" name="Microorganisms">
        <title>Osmotic Adaptation and Compatible Solute Biosynthesis of Phototrophic Bacteria as Revealed from Genome Analyses.</title>
        <authorList>
            <person name="Imhoff J.F."/>
            <person name="Rahn T."/>
            <person name="Kunzel S."/>
            <person name="Keller A."/>
            <person name="Neulinger S.C."/>
        </authorList>
    </citation>
    <scope>NUCLEOTIDE SEQUENCE [LARGE SCALE GENOMIC DNA]</scope>
    <source>
        <strain evidence="14 15">DSM 15116</strain>
    </source>
</reference>
<feature type="binding site" evidence="12">
    <location>
        <position position="160"/>
    </location>
    <ligand>
        <name>GTP</name>
        <dbReference type="ChEBI" id="CHEBI:37565"/>
    </ligand>
</feature>
<dbReference type="SFLD" id="SFLDG01067">
    <property type="entry name" value="SPASM/twitch_domain_containing"/>
    <property type="match status" value="1"/>
</dbReference>
<feature type="binding site" evidence="12">
    <location>
        <position position="99"/>
    </location>
    <ligand>
        <name>GTP</name>
        <dbReference type="ChEBI" id="CHEBI:37565"/>
    </ligand>
</feature>
<dbReference type="SFLD" id="SFLDS00029">
    <property type="entry name" value="Radical_SAM"/>
    <property type="match status" value="1"/>
</dbReference>
<dbReference type="InterPro" id="IPR010505">
    <property type="entry name" value="MoaA_twitch"/>
</dbReference>
<dbReference type="SUPFAM" id="SSF102114">
    <property type="entry name" value="Radical SAM enzymes"/>
    <property type="match status" value="1"/>
</dbReference>
<feature type="binding site" evidence="12">
    <location>
        <position position="32"/>
    </location>
    <ligand>
        <name>S-adenosyl-L-methionine</name>
        <dbReference type="ChEBI" id="CHEBI:59789"/>
    </ligand>
</feature>
<dbReference type="PANTHER" id="PTHR22960">
    <property type="entry name" value="MOLYBDOPTERIN COFACTOR SYNTHESIS PROTEIN A"/>
    <property type="match status" value="1"/>
</dbReference>
<keyword evidence="7 12" id="KW-0411">Iron-sulfur</keyword>
<evidence type="ECO:0000256" key="7">
    <source>
        <dbReference type="ARBA" id="ARBA00023014"/>
    </source>
</evidence>
<feature type="binding site" evidence="12">
    <location>
        <position position="272"/>
    </location>
    <ligand>
        <name>[4Fe-4S] cluster</name>
        <dbReference type="ChEBI" id="CHEBI:49883"/>
        <label>2</label>
        <note>4Fe-4S-substrate</note>
    </ligand>
</feature>
<evidence type="ECO:0000256" key="8">
    <source>
        <dbReference type="ARBA" id="ARBA00023134"/>
    </source>
</evidence>
<feature type="binding site" evidence="12">
    <location>
        <position position="19"/>
    </location>
    <ligand>
        <name>GTP</name>
        <dbReference type="ChEBI" id="CHEBI:37565"/>
    </ligand>
</feature>
<dbReference type="InterPro" id="IPR050105">
    <property type="entry name" value="MoCo_biosynth_MoaA/MoaC"/>
</dbReference>
<comment type="subunit">
    <text evidence="12">Monomer and homodimer.</text>
</comment>
<dbReference type="PROSITE" id="PS01305">
    <property type="entry name" value="MOAA_NIFB_PQQE"/>
    <property type="match status" value="1"/>
</dbReference>
<feature type="binding site" evidence="12">
    <location>
        <begin position="260"/>
        <end position="262"/>
    </location>
    <ligand>
        <name>GTP</name>
        <dbReference type="ChEBI" id="CHEBI:37565"/>
    </ligand>
</feature>
<feature type="binding site" evidence="12">
    <location>
        <position position="258"/>
    </location>
    <ligand>
        <name>[4Fe-4S] cluster</name>
        <dbReference type="ChEBI" id="CHEBI:49883"/>
        <label>2</label>
        <note>4Fe-4S-substrate</note>
    </ligand>
</feature>
<dbReference type="InterPro" id="IPR013785">
    <property type="entry name" value="Aldolase_TIM"/>
</dbReference>
<feature type="binding site" evidence="12">
    <location>
        <position position="30"/>
    </location>
    <ligand>
        <name>[4Fe-4S] cluster</name>
        <dbReference type="ChEBI" id="CHEBI:49883"/>
        <label>1</label>
        <note>4Fe-4S-S-AdoMet</note>
    </ligand>
</feature>
<comment type="catalytic activity">
    <reaction evidence="11 12">
        <text>GTP + AH2 + S-adenosyl-L-methionine = (8S)-3',8-cyclo-7,8-dihydroguanosine 5'-triphosphate + 5'-deoxyadenosine + L-methionine + A + H(+)</text>
        <dbReference type="Rhea" id="RHEA:49576"/>
        <dbReference type="ChEBI" id="CHEBI:13193"/>
        <dbReference type="ChEBI" id="CHEBI:15378"/>
        <dbReference type="ChEBI" id="CHEBI:17319"/>
        <dbReference type="ChEBI" id="CHEBI:17499"/>
        <dbReference type="ChEBI" id="CHEBI:37565"/>
        <dbReference type="ChEBI" id="CHEBI:57844"/>
        <dbReference type="ChEBI" id="CHEBI:59789"/>
        <dbReference type="ChEBI" id="CHEBI:131766"/>
        <dbReference type="EC" id="4.1.99.22"/>
    </reaction>
</comment>
<keyword evidence="15" id="KW-1185">Reference proteome</keyword>
<comment type="similarity">
    <text evidence="12">Belongs to the radical SAM superfamily. MoaA family.</text>
</comment>
<proteinExistence type="inferred from homology"/>
<dbReference type="InterPro" id="IPR007197">
    <property type="entry name" value="rSAM"/>
</dbReference>
<dbReference type="Proteomes" id="UP000738126">
    <property type="component" value="Unassembled WGS sequence"/>
</dbReference>
<feature type="binding site" evidence="12">
    <location>
        <position position="72"/>
    </location>
    <ligand>
        <name>S-adenosyl-L-methionine</name>
        <dbReference type="ChEBI" id="CHEBI:59789"/>
    </ligand>
</feature>
<feature type="domain" description="Radical SAM core" evidence="13">
    <location>
        <begin position="10"/>
        <end position="231"/>
    </location>
</feature>
<dbReference type="InterPro" id="IPR058240">
    <property type="entry name" value="rSAM_sf"/>
</dbReference>
<dbReference type="SFLD" id="SFLDG01386">
    <property type="entry name" value="main_SPASM_domain-containing"/>
    <property type="match status" value="1"/>
</dbReference>
<evidence type="ECO:0000256" key="9">
    <source>
        <dbReference type="ARBA" id="ARBA00023150"/>
    </source>
</evidence>
<evidence type="ECO:0000256" key="12">
    <source>
        <dbReference type="HAMAP-Rule" id="MF_01225"/>
    </source>
</evidence>
<evidence type="ECO:0000256" key="11">
    <source>
        <dbReference type="ARBA" id="ARBA00048697"/>
    </source>
</evidence>
<keyword evidence="6 12" id="KW-0408">Iron</keyword>
<keyword evidence="2 12" id="KW-0004">4Fe-4S</keyword>
<evidence type="ECO:0000256" key="6">
    <source>
        <dbReference type="ARBA" id="ARBA00023004"/>
    </source>
</evidence>
<keyword evidence="10 12" id="KW-0456">Lyase</keyword>
<comment type="function">
    <text evidence="12">Catalyzes the cyclization of GTP to (8S)-3',8-cyclo-7,8-dihydroguanosine 5'-triphosphate.</text>
</comment>
<sequence>MPTTAAPIDPFGRAITYLRLSVTDRCNLRCRYCIDEATRFLPRAELLSREELETAARACVALGIRKIRVTGGEPLLRRGVLGLLGRLGALPGLDELALTTNGTELPRYAEALRAAGVQRVNISLDSLDPARFRRITGNGRLERVLEGVEAARGAGFERLKLNAVADAQRRGELLALVDYAAARDLDISFIEPMPLGPAGREAGGAPSAEAVRRAIAAAYPLAPTAEGTGGPSRYYRIRGSGTRIGLIAPRSEGFCAACNRLRLTAAGALLPCLGHAEAVDLRAVLRGAPGDTEALHAAIRTAVARKPPRHDFSAPAAAPAPIHPMSLVGG</sequence>
<dbReference type="CDD" id="cd21117">
    <property type="entry name" value="Twitch_MoaA"/>
    <property type="match status" value="1"/>
</dbReference>
<protein>
    <recommendedName>
        <fullName evidence="1 12">GTP 3',8-cyclase</fullName>
        <ecNumber evidence="1 12">4.1.99.22</ecNumber>
    </recommendedName>
    <alternativeName>
        <fullName evidence="12">Molybdenum cofactor biosynthesis protein A</fullName>
    </alternativeName>
</protein>
<evidence type="ECO:0000313" key="14">
    <source>
        <dbReference type="EMBL" id="MBK1725976.1"/>
    </source>
</evidence>
<evidence type="ECO:0000256" key="2">
    <source>
        <dbReference type="ARBA" id="ARBA00022485"/>
    </source>
</evidence>
<dbReference type="InterPro" id="IPR013483">
    <property type="entry name" value="MoaA"/>
</dbReference>
<evidence type="ECO:0000256" key="10">
    <source>
        <dbReference type="ARBA" id="ARBA00023239"/>
    </source>
</evidence>
<evidence type="ECO:0000256" key="5">
    <source>
        <dbReference type="ARBA" id="ARBA00022741"/>
    </source>
</evidence>
<dbReference type="PANTHER" id="PTHR22960:SF0">
    <property type="entry name" value="MOLYBDENUM COFACTOR BIOSYNTHESIS PROTEIN 1"/>
    <property type="match status" value="1"/>
</dbReference>
<keyword evidence="3 12" id="KW-0949">S-adenosyl-L-methionine</keyword>
<dbReference type="PROSITE" id="PS51918">
    <property type="entry name" value="RADICAL_SAM"/>
    <property type="match status" value="1"/>
</dbReference>
<feature type="binding site" evidence="12">
    <location>
        <position position="193"/>
    </location>
    <ligand>
        <name>S-adenosyl-L-methionine</name>
        <dbReference type="ChEBI" id="CHEBI:59789"/>
    </ligand>
</feature>
<gene>
    <name evidence="12 14" type="primary">moaA</name>
    <name evidence="14" type="ORF">CKO13_02860</name>
</gene>
<feature type="binding site" evidence="12">
    <location>
        <position position="33"/>
    </location>
    <ligand>
        <name>[4Fe-4S] cluster</name>
        <dbReference type="ChEBI" id="CHEBI:49883"/>
        <label>1</label>
        <note>4Fe-4S-S-AdoMet</note>
    </ligand>
</feature>
<feature type="binding site" evidence="12">
    <location>
        <position position="26"/>
    </location>
    <ligand>
        <name>[4Fe-4S] cluster</name>
        <dbReference type="ChEBI" id="CHEBI:49883"/>
        <label>1</label>
        <note>4Fe-4S-S-AdoMet</note>
    </ligand>
</feature>
<feature type="binding site" evidence="12">
    <location>
        <position position="255"/>
    </location>
    <ligand>
        <name>[4Fe-4S] cluster</name>
        <dbReference type="ChEBI" id="CHEBI:49883"/>
        <label>2</label>
        <note>4Fe-4S-substrate</note>
    </ligand>
</feature>
<name>A0ABS1E2I1_9GAMM</name>
<evidence type="ECO:0000256" key="4">
    <source>
        <dbReference type="ARBA" id="ARBA00022723"/>
    </source>
</evidence>
<dbReference type="InterPro" id="IPR040064">
    <property type="entry name" value="MoaA-like"/>
</dbReference>
<dbReference type="CDD" id="cd01335">
    <property type="entry name" value="Radical_SAM"/>
    <property type="match status" value="1"/>
</dbReference>
<evidence type="ECO:0000259" key="13">
    <source>
        <dbReference type="PROSITE" id="PS51918"/>
    </source>
</evidence>
<comment type="caution">
    <text evidence="14">The sequence shown here is derived from an EMBL/GenBank/DDBJ whole genome shotgun (WGS) entry which is preliminary data.</text>
</comment>
<dbReference type="Pfam" id="PF06463">
    <property type="entry name" value="Mob_synth_C"/>
    <property type="match status" value="1"/>
</dbReference>
<dbReference type="EC" id="4.1.99.22" evidence="1 12"/>
<comment type="cofactor">
    <cofactor evidence="12">
        <name>[4Fe-4S] cluster</name>
        <dbReference type="ChEBI" id="CHEBI:49883"/>
    </cofactor>
    <text evidence="12">Binds 2 [4Fe-4S] clusters. Binds 1 [4Fe-4S] cluster coordinated with 3 cysteines and an exchangeable S-adenosyl-L-methionine and 1 [4Fe-4S] cluster coordinated with 3 cysteines and the GTP-derived substrate.</text>
</comment>
<keyword evidence="9 12" id="KW-0501">Molybdenum cofactor biosynthesis</keyword>
<dbReference type="Pfam" id="PF04055">
    <property type="entry name" value="Radical_SAM"/>
    <property type="match status" value="1"/>
</dbReference>
<accession>A0ABS1E2I1</accession>
<keyword evidence="5 12" id="KW-0547">Nucleotide-binding</keyword>
<keyword evidence="8 12" id="KW-0342">GTP-binding</keyword>
<organism evidence="14 15">
    <name type="scientific">Halorhodospira neutriphila</name>
    <dbReference type="NCBI Taxonomy" id="168379"/>
    <lineage>
        <taxon>Bacteria</taxon>
        <taxon>Pseudomonadati</taxon>
        <taxon>Pseudomonadota</taxon>
        <taxon>Gammaproteobacteria</taxon>
        <taxon>Chromatiales</taxon>
        <taxon>Ectothiorhodospiraceae</taxon>
        <taxon>Halorhodospira</taxon>
    </lineage>
</organism>
<keyword evidence="4 12" id="KW-0479">Metal-binding</keyword>
<evidence type="ECO:0000256" key="1">
    <source>
        <dbReference type="ARBA" id="ARBA00012167"/>
    </source>
</evidence>
<dbReference type="SMART" id="SM00729">
    <property type="entry name" value="Elp3"/>
    <property type="match status" value="1"/>
</dbReference>
<feature type="binding site" evidence="12">
    <location>
        <position position="68"/>
    </location>
    <ligand>
        <name>GTP</name>
        <dbReference type="ChEBI" id="CHEBI:37565"/>
    </ligand>
</feature>
<feature type="binding site" evidence="12">
    <location>
        <position position="123"/>
    </location>
    <ligand>
        <name>S-adenosyl-L-methionine</name>
        <dbReference type="ChEBI" id="CHEBI:59789"/>
    </ligand>
</feature>
<dbReference type="EMBL" id="NRSH01000018">
    <property type="protein sequence ID" value="MBK1725976.1"/>
    <property type="molecule type" value="Genomic_DNA"/>
</dbReference>
<evidence type="ECO:0000256" key="3">
    <source>
        <dbReference type="ARBA" id="ARBA00022691"/>
    </source>
</evidence>
<dbReference type="NCBIfam" id="TIGR02666">
    <property type="entry name" value="moaA"/>
    <property type="match status" value="1"/>
</dbReference>
<dbReference type="HAMAP" id="MF_01225_B">
    <property type="entry name" value="MoaA_B"/>
    <property type="match status" value="1"/>
</dbReference>